<evidence type="ECO:0000313" key="1">
    <source>
        <dbReference type="EMBL" id="PAV66592.1"/>
    </source>
</evidence>
<dbReference type="Proteomes" id="UP000218231">
    <property type="component" value="Unassembled WGS sequence"/>
</dbReference>
<gene>
    <name evidence="1" type="ORF">WR25_17296</name>
</gene>
<accession>A0A2A2JYA6</accession>
<proteinExistence type="predicted"/>
<dbReference type="EMBL" id="LIAE01010083">
    <property type="protein sequence ID" value="PAV66592.1"/>
    <property type="molecule type" value="Genomic_DNA"/>
</dbReference>
<reference evidence="1 2" key="1">
    <citation type="journal article" date="2017" name="Curr. Biol.">
        <title>Genome architecture and evolution of a unichromosomal asexual nematode.</title>
        <authorList>
            <person name="Fradin H."/>
            <person name="Zegar C."/>
            <person name="Gutwein M."/>
            <person name="Lucas J."/>
            <person name="Kovtun M."/>
            <person name="Corcoran D."/>
            <person name="Baugh L.R."/>
            <person name="Kiontke K."/>
            <person name="Gunsalus K."/>
            <person name="Fitch D.H."/>
            <person name="Piano F."/>
        </authorList>
    </citation>
    <scope>NUCLEOTIDE SEQUENCE [LARGE SCALE GENOMIC DNA]</scope>
    <source>
        <strain evidence="1">PF1309</strain>
    </source>
</reference>
<comment type="caution">
    <text evidence="1">The sequence shown here is derived from an EMBL/GenBank/DDBJ whole genome shotgun (WGS) entry which is preliminary data.</text>
</comment>
<sequence length="125" mass="13417">MDSLHDRAPCLDLLVVPDARRQRIADCLRGDVGRLAYDDPRVSALRVIVGGEVGRNPVVVRTAPRQRRHDNAVAKRQVPDLDGLQYGRCGMVGHGRRYPSSSATSGALNGQAAITVRHAAAISVG</sequence>
<name>A0A2A2JYA6_9BILA</name>
<organism evidence="1 2">
    <name type="scientific">Diploscapter pachys</name>
    <dbReference type="NCBI Taxonomy" id="2018661"/>
    <lineage>
        <taxon>Eukaryota</taxon>
        <taxon>Metazoa</taxon>
        <taxon>Ecdysozoa</taxon>
        <taxon>Nematoda</taxon>
        <taxon>Chromadorea</taxon>
        <taxon>Rhabditida</taxon>
        <taxon>Rhabditina</taxon>
        <taxon>Rhabditomorpha</taxon>
        <taxon>Rhabditoidea</taxon>
        <taxon>Rhabditidae</taxon>
        <taxon>Diploscapter</taxon>
    </lineage>
</organism>
<keyword evidence="2" id="KW-1185">Reference proteome</keyword>
<protein>
    <submittedName>
        <fullName evidence="1">Uncharacterized protein</fullName>
    </submittedName>
</protein>
<evidence type="ECO:0000313" key="2">
    <source>
        <dbReference type="Proteomes" id="UP000218231"/>
    </source>
</evidence>
<dbReference type="AlphaFoldDB" id="A0A2A2JYA6"/>